<feature type="signal peptide" evidence="5">
    <location>
        <begin position="1"/>
        <end position="23"/>
    </location>
</feature>
<feature type="chain" id="PRO_5046279400" evidence="5">
    <location>
        <begin position="24"/>
        <end position="183"/>
    </location>
</feature>
<keyword evidence="4" id="KW-0281">Fimbrium</keyword>
<evidence type="ECO:0000313" key="7">
    <source>
        <dbReference type="EMBL" id="MFC0228370.1"/>
    </source>
</evidence>
<evidence type="ECO:0000313" key="8">
    <source>
        <dbReference type="Proteomes" id="UP001589792"/>
    </source>
</evidence>
<dbReference type="InterPro" id="IPR036937">
    <property type="entry name" value="Adhesion_dom_fimbrial_sf"/>
</dbReference>
<sequence>MKLNTIASSLVATLVLASSAAFAAPVTVPGGVVHFQGSLVNAACAVSTESADQIVTLGQYRTAAFTAVGDVSADIPFKIVLNDCDTAVSTTASVAFSGTATAGNPDLLAIASSTNSTTATGVGIEILDRTSVALTPDGTDFSAAQTLIDGTNTLPFVARYKATAAVTTAGQANADATFVMQYN</sequence>
<protein>
    <submittedName>
        <fullName evidence="7">Type 1 fimbrial major subunit FimA</fullName>
    </submittedName>
</protein>
<dbReference type="Gene3D" id="2.60.40.1090">
    <property type="entry name" value="Fimbrial-type adhesion domain"/>
    <property type="match status" value="1"/>
</dbReference>
<dbReference type="EMBL" id="JBHLXG010000018">
    <property type="protein sequence ID" value="MFC0228370.1"/>
    <property type="molecule type" value="Genomic_DNA"/>
</dbReference>
<comment type="similarity">
    <text evidence="2">Belongs to the fimbrial protein family.</text>
</comment>
<evidence type="ECO:0000256" key="1">
    <source>
        <dbReference type="ARBA" id="ARBA00004561"/>
    </source>
</evidence>
<gene>
    <name evidence="7" type="primary">fimA</name>
    <name evidence="7" type="ORF">ACFFJ3_18020</name>
</gene>
<evidence type="ECO:0000259" key="6">
    <source>
        <dbReference type="Pfam" id="PF00419"/>
    </source>
</evidence>
<evidence type="ECO:0000256" key="5">
    <source>
        <dbReference type="SAM" id="SignalP"/>
    </source>
</evidence>
<dbReference type="InterPro" id="IPR008966">
    <property type="entry name" value="Adhesion_dom_sf"/>
</dbReference>
<reference evidence="7 8" key="1">
    <citation type="submission" date="2024-09" db="EMBL/GenBank/DDBJ databases">
        <authorList>
            <person name="Sun Q."/>
            <person name="Mori K."/>
        </authorList>
    </citation>
    <scope>NUCLEOTIDE SEQUENCE [LARGE SCALE GENOMIC DNA]</scope>
    <source>
        <strain evidence="7 8">CCM 8626</strain>
    </source>
</reference>
<dbReference type="InterPro" id="IPR000259">
    <property type="entry name" value="Adhesion_dom_fimbrial"/>
</dbReference>
<dbReference type="InterPro" id="IPR050263">
    <property type="entry name" value="Bact_Fimbrial_Adh_Pro"/>
</dbReference>
<accession>A0ABV6EHA6</accession>
<evidence type="ECO:0000256" key="2">
    <source>
        <dbReference type="ARBA" id="ARBA00006671"/>
    </source>
</evidence>
<organism evidence="7 8">
    <name type="scientific">Serratia aquatilis</name>
    <dbReference type="NCBI Taxonomy" id="1737515"/>
    <lineage>
        <taxon>Bacteria</taxon>
        <taxon>Pseudomonadati</taxon>
        <taxon>Pseudomonadota</taxon>
        <taxon>Gammaproteobacteria</taxon>
        <taxon>Enterobacterales</taxon>
        <taxon>Yersiniaceae</taxon>
        <taxon>Serratia</taxon>
    </lineage>
</organism>
<comment type="caution">
    <text evidence="7">The sequence shown here is derived from an EMBL/GenBank/DDBJ whole genome shotgun (WGS) entry which is preliminary data.</text>
</comment>
<dbReference type="NCBIfam" id="NF011741">
    <property type="entry name" value="PRK15194.1"/>
    <property type="match status" value="1"/>
</dbReference>
<feature type="domain" description="Fimbrial-type adhesion" evidence="6">
    <location>
        <begin position="33"/>
        <end position="182"/>
    </location>
</feature>
<keyword evidence="8" id="KW-1185">Reference proteome</keyword>
<evidence type="ECO:0000256" key="3">
    <source>
        <dbReference type="ARBA" id="ARBA00022729"/>
    </source>
</evidence>
<dbReference type="Proteomes" id="UP001589792">
    <property type="component" value="Unassembled WGS sequence"/>
</dbReference>
<dbReference type="PANTHER" id="PTHR33420">
    <property type="entry name" value="FIMBRIAL SUBUNIT ELFA-RELATED"/>
    <property type="match status" value="1"/>
</dbReference>
<proteinExistence type="inferred from homology"/>
<dbReference type="SUPFAM" id="SSF49401">
    <property type="entry name" value="Bacterial adhesins"/>
    <property type="match status" value="1"/>
</dbReference>
<comment type="subcellular location">
    <subcellularLocation>
        <location evidence="1">Fimbrium</location>
    </subcellularLocation>
</comment>
<keyword evidence="3 5" id="KW-0732">Signal</keyword>
<name>A0ABV6EHA6_9GAMM</name>
<dbReference type="RefSeq" id="WP_380677908.1">
    <property type="nucleotide sequence ID" value="NZ_CP173186.1"/>
</dbReference>
<dbReference type="PANTHER" id="PTHR33420:SF12">
    <property type="entry name" value="FIMBRIN-LIKE PROTEIN FIMI-RELATED"/>
    <property type="match status" value="1"/>
</dbReference>
<dbReference type="Pfam" id="PF00419">
    <property type="entry name" value="Fimbrial"/>
    <property type="match status" value="1"/>
</dbReference>
<evidence type="ECO:0000256" key="4">
    <source>
        <dbReference type="ARBA" id="ARBA00023263"/>
    </source>
</evidence>